<accession>A0A6G1C8V8</accession>
<comment type="caution">
    <text evidence="2">The sequence shown here is derived from an EMBL/GenBank/DDBJ whole genome shotgun (WGS) entry which is preliminary data.</text>
</comment>
<organism evidence="2 3">
    <name type="scientific">Oryza meyeriana var. granulata</name>
    <dbReference type="NCBI Taxonomy" id="110450"/>
    <lineage>
        <taxon>Eukaryota</taxon>
        <taxon>Viridiplantae</taxon>
        <taxon>Streptophyta</taxon>
        <taxon>Embryophyta</taxon>
        <taxon>Tracheophyta</taxon>
        <taxon>Spermatophyta</taxon>
        <taxon>Magnoliopsida</taxon>
        <taxon>Liliopsida</taxon>
        <taxon>Poales</taxon>
        <taxon>Poaceae</taxon>
        <taxon>BOP clade</taxon>
        <taxon>Oryzoideae</taxon>
        <taxon>Oryzeae</taxon>
        <taxon>Oryzinae</taxon>
        <taxon>Oryza</taxon>
        <taxon>Oryza meyeriana</taxon>
    </lineage>
</organism>
<sequence>MATSGDEQKRRGVAEVTQAMMARRRVARRSGTAPGAGARAARGGDGAQARQRSACGFGG</sequence>
<reference evidence="2 3" key="1">
    <citation type="submission" date="2019-11" db="EMBL/GenBank/DDBJ databases">
        <title>Whole genome sequence of Oryza granulata.</title>
        <authorList>
            <person name="Li W."/>
        </authorList>
    </citation>
    <scope>NUCLEOTIDE SEQUENCE [LARGE SCALE GENOMIC DNA]</scope>
    <source>
        <strain evidence="3">cv. Menghai</strain>
        <tissue evidence="2">Leaf</tissue>
    </source>
</reference>
<feature type="compositionally biased region" description="Low complexity" evidence="1">
    <location>
        <begin position="29"/>
        <end position="59"/>
    </location>
</feature>
<evidence type="ECO:0000313" key="3">
    <source>
        <dbReference type="Proteomes" id="UP000479710"/>
    </source>
</evidence>
<gene>
    <name evidence="2" type="ORF">E2562_019706</name>
</gene>
<protein>
    <submittedName>
        <fullName evidence="2">Uncharacterized protein</fullName>
    </submittedName>
</protein>
<dbReference type="EMBL" id="SPHZ02000010">
    <property type="protein sequence ID" value="KAF0896224.1"/>
    <property type="molecule type" value="Genomic_DNA"/>
</dbReference>
<dbReference type="Proteomes" id="UP000479710">
    <property type="component" value="Unassembled WGS sequence"/>
</dbReference>
<keyword evidence="3" id="KW-1185">Reference proteome</keyword>
<feature type="region of interest" description="Disordered" evidence="1">
    <location>
        <begin position="24"/>
        <end position="59"/>
    </location>
</feature>
<proteinExistence type="predicted"/>
<name>A0A6G1C8V8_9ORYZ</name>
<dbReference type="AlphaFoldDB" id="A0A6G1C8V8"/>
<evidence type="ECO:0000256" key="1">
    <source>
        <dbReference type="SAM" id="MobiDB-lite"/>
    </source>
</evidence>
<evidence type="ECO:0000313" key="2">
    <source>
        <dbReference type="EMBL" id="KAF0896224.1"/>
    </source>
</evidence>